<keyword evidence="3" id="KW-1185">Reference proteome</keyword>
<evidence type="ECO:0000313" key="3">
    <source>
        <dbReference type="Proteomes" id="UP000198649"/>
    </source>
</evidence>
<protein>
    <submittedName>
        <fullName evidence="2">Uncharacterized protein</fullName>
    </submittedName>
</protein>
<name>A0A1I3LMM9_9ACTN</name>
<evidence type="ECO:0000256" key="1">
    <source>
        <dbReference type="SAM" id="MobiDB-lite"/>
    </source>
</evidence>
<dbReference type="Proteomes" id="UP000198649">
    <property type="component" value="Unassembled WGS sequence"/>
</dbReference>
<accession>A0A1I3LMM9</accession>
<dbReference type="AlphaFoldDB" id="A0A1I3LMM9"/>
<dbReference type="EMBL" id="FOQG01000014">
    <property type="protein sequence ID" value="SFI85957.1"/>
    <property type="molecule type" value="Genomic_DNA"/>
</dbReference>
<evidence type="ECO:0000313" key="2">
    <source>
        <dbReference type="EMBL" id="SFI85957.1"/>
    </source>
</evidence>
<dbReference type="OrthoDB" id="3831338at2"/>
<organism evidence="2 3">
    <name type="scientific">Nocardioides psychrotolerans</name>
    <dbReference type="NCBI Taxonomy" id="1005945"/>
    <lineage>
        <taxon>Bacteria</taxon>
        <taxon>Bacillati</taxon>
        <taxon>Actinomycetota</taxon>
        <taxon>Actinomycetes</taxon>
        <taxon>Propionibacteriales</taxon>
        <taxon>Nocardioidaceae</taxon>
        <taxon>Nocardioides</taxon>
    </lineage>
</organism>
<sequence>MTTTAKIATKGTSSTGITEELAKRCHDNLGKKVLAVVELVAEARAEKRNGDESVVLNILTIEPAPNTMTEDHLRELARSFHYERQLADGQLRIETGDDLEPKVTDVLAAGAKHRPHTYVQDPEAIDGTTCNLCGADDQAPLHSAEAAAADPFASTDEDPDDDEDLDDLDIDEDPDLGGDDDGDDIPGDEEIDDDRPATNPFAVA</sequence>
<dbReference type="STRING" id="1005945.SAMN05216561_11430"/>
<dbReference type="RefSeq" id="WP_091115351.1">
    <property type="nucleotide sequence ID" value="NZ_BKAF01000017.1"/>
</dbReference>
<feature type="region of interest" description="Disordered" evidence="1">
    <location>
        <begin position="142"/>
        <end position="204"/>
    </location>
</feature>
<reference evidence="2 3" key="1">
    <citation type="submission" date="2016-10" db="EMBL/GenBank/DDBJ databases">
        <authorList>
            <person name="de Groot N.N."/>
        </authorList>
    </citation>
    <scope>NUCLEOTIDE SEQUENCE [LARGE SCALE GENOMIC DNA]</scope>
    <source>
        <strain evidence="2 3">CGMCC 1.11156</strain>
    </source>
</reference>
<feature type="compositionally biased region" description="Acidic residues" evidence="1">
    <location>
        <begin position="155"/>
        <end position="193"/>
    </location>
</feature>
<gene>
    <name evidence="2" type="ORF">SAMN05216561_11430</name>
</gene>
<proteinExistence type="predicted"/>